<name>A0A6P2GSZ0_BURL3</name>
<dbReference type="EMBL" id="CABVPY010000001">
    <property type="protein sequence ID" value="VWB07657.1"/>
    <property type="molecule type" value="Genomic_DNA"/>
</dbReference>
<accession>A0A6P2GSZ0</accession>
<protein>
    <submittedName>
        <fullName evidence="2">Uncharacterized protein</fullName>
    </submittedName>
</protein>
<keyword evidence="1" id="KW-1133">Transmembrane helix</keyword>
<evidence type="ECO:0000313" key="3">
    <source>
        <dbReference type="Proteomes" id="UP000494170"/>
    </source>
</evidence>
<dbReference type="Pfam" id="PF23858">
    <property type="entry name" value="DUF7220"/>
    <property type="match status" value="1"/>
</dbReference>
<proteinExistence type="predicted"/>
<evidence type="ECO:0000256" key="1">
    <source>
        <dbReference type="SAM" id="Phobius"/>
    </source>
</evidence>
<dbReference type="Proteomes" id="UP000494170">
    <property type="component" value="Unassembled WGS sequence"/>
</dbReference>
<gene>
    <name evidence="2" type="ORF">BLA6863_00179</name>
</gene>
<dbReference type="AlphaFoldDB" id="A0A6P2GSZ0"/>
<feature type="transmembrane region" description="Helical" evidence="1">
    <location>
        <begin position="7"/>
        <end position="26"/>
    </location>
</feature>
<organism evidence="2 3">
    <name type="scientific">Burkholderia lata (strain ATCC 17760 / DSM 23089 / LMG 22485 / NCIMB 9086 / R18194 / 383)</name>
    <dbReference type="NCBI Taxonomy" id="482957"/>
    <lineage>
        <taxon>Bacteria</taxon>
        <taxon>Pseudomonadati</taxon>
        <taxon>Pseudomonadota</taxon>
        <taxon>Betaproteobacteria</taxon>
        <taxon>Burkholderiales</taxon>
        <taxon>Burkholderiaceae</taxon>
        <taxon>Burkholderia</taxon>
        <taxon>Burkholderia cepacia complex</taxon>
    </lineage>
</organism>
<keyword evidence="1" id="KW-0472">Membrane</keyword>
<reference evidence="2 3" key="1">
    <citation type="submission" date="2019-09" db="EMBL/GenBank/DDBJ databases">
        <authorList>
            <person name="Depoorter E."/>
        </authorList>
    </citation>
    <scope>NUCLEOTIDE SEQUENCE [LARGE SCALE GENOMIC DNA]</scope>
    <source>
        <strain evidence="2">LMG 6863</strain>
    </source>
</reference>
<sequence>MFEAATSAIAGCIVGIATNYIVLPYYGMHVGLADNMSLTGIFTVVSFLKSYACRRFFNRIREQRRKG</sequence>
<dbReference type="InterPro" id="IPR055644">
    <property type="entry name" value="DUF7220"/>
</dbReference>
<evidence type="ECO:0000313" key="2">
    <source>
        <dbReference type="EMBL" id="VWB07657.1"/>
    </source>
</evidence>
<feature type="transmembrane region" description="Helical" evidence="1">
    <location>
        <begin position="38"/>
        <end position="57"/>
    </location>
</feature>
<keyword evidence="1" id="KW-0812">Transmembrane</keyword>